<dbReference type="PANTHER" id="PTHR33710">
    <property type="entry name" value="BNAC02G09200D PROTEIN"/>
    <property type="match status" value="1"/>
</dbReference>
<dbReference type="EMBL" id="JACGWN010000006">
    <property type="protein sequence ID" value="KAL0446010.1"/>
    <property type="molecule type" value="Genomic_DNA"/>
</dbReference>
<reference evidence="2" key="2">
    <citation type="journal article" date="2024" name="Plant">
        <title>Genomic evolution and insights into agronomic trait innovations of Sesamum species.</title>
        <authorList>
            <person name="Miao H."/>
            <person name="Wang L."/>
            <person name="Qu L."/>
            <person name="Liu H."/>
            <person name="Sun Y."/>
            <person name="Le M."/>
            <person name="Wang Q."/>
            <person name="Wei S."/>
            <person name="Zheng Y."/>
            <person name="Lin W."/>
            <person name="Duan Y."/>
            <person name="Cao H."/>
            <person name="Xiong S."/>
            <person name="Wang X."/>
            <person name="Wei L."/>
            <person name="Li C."/>
            <person name="Ma Q."/>
            <person name="Ju M."/>
            <person name="Zhao R."/>
            <person name="Li G."/>
            <person name="Mu C."/>
            <person name="Tian Q."/>
            <person name="Mei H."/>
            <person name="Zhang T."/>
            <person name="Gao T."/>
            <person name="Zhang H."/>
        </authorList>
    </citation>
    <scope>NUCLEOTIDE SEQUENCE</scope>
    <source>
        <strain evidence="2">KEN1</strain>
    </source>
</reference>
<dbReference type="Pfam" id="PF03372">
    <property type="entry name" value="Exo_endo_phos"/>
    <property type="match status" value="1"/>
</dbReference>
<evidence type="ECO:0000259" key="1">
    <source>
        <dbReference type="Pfam" id="PF03372"/>
    </source>
</evidence>
<dbReference type="AlphaFoldDB" id="A0AAW2X128"/>
<proteinExistence type="predicted"/>
<dbReference type="SUPFAM" id="SSF56219">
    <property type="entry name" value="DNase I-like"/>
    <property type="match status" value="1"/>
</dbReference>
<reference evidence="2" key="1">
    <citation type="submission" date="2020-06" db="EMBL/GenBank/DDBJ databases">
        <authorList>
            <person name="Li T."/>
            <person name="Hu X."/>
            <person name="Zhang T."/>
            <person name="Song X."/>
            <person name="Zhang H."/>
            <person name="Dai N."/>
            <person name="Sheng W."/>
            <person name="Hou X."/>
            <person name="Wei L."/>
        </authorList>
    </citation>
    <scope>NUCLEOTIDE SEQUENCE</scope>
    <source>
        <strain evidence="2">KEN1</strain>
        <tissue evidence="2">Leaf</tissue>
    </source>
</reference>
<dbReference type="Gene3D" id="3.60.10.10">
    <property type="entry name" value="Endonuclease/exonuclease/phosphatase"/>
    <property type="match status" value="2"/>
</dbReference>
<dbReference type="PANTHER" id="PTHR33710:SF62">
    <property type="entry name" value="DUF4283 DOMAIN PROTEIN"/>
    <property type="match status" value="1"/>
</dbReference>
<feature type="domain" description="Endonuclease/exonuclease/phosphatase" evidence="1">
    <location>
        <begin position="37"/>
        <end position="136"/>
    </location>
</feature>
<organism evidence="2">
    <name type="scientific">Sesamum latifolium</name>
    <dbReference type="NCBI Taxonomy" id="2727402"/>
    <lineage>
        <taxon>Eukaryota</taxon>
        <taxon>Viridiplantae</taxon>
        <taxon>Streptophyta</taxon>
        <taxon>Embryophyta</taxon>
        <taxon>Tracheophyta</taxon>
        <taxon>Spermatophyta</taxon>
        <taxon>Magnoliopsida</taxon>
        <taxon>eudicotyledons</taxon>
        <taxon>Gunneridae</taxon>
        <taxon>Pentapetalae</taxon>
        <taxon>asterids</taxon>
        <taxon>lamiids</taxon>
        <taxon>Lamiales</taxon>
        <taxon>Pedaliaceae</taxon>
        <taxon>Sesamum</taxon>
    </lineage>
</organism>
<sequence length="387" mass="44815">PKKRHNATTMSDGVFQFSTKVVGCVTSPLHIMNCFVWNCQGLGGPGTVRQLCEMIRTHNPSLVFLIETKSGKRRADSLKNRLNMYEIHVDAIGRSGGLLLLWNKDVRASLLSYSSAHIDILVYQDDCLWQFTGFYGHPDAESLSSSNWLLRDFRAVLADTNLHDLGYVGPKYTWCNNHEYPHTVRCRLDRGLADARWRSLFPSAQVSHLSSTYSDHYPLLVELAPRPQPQHFTHNRPWRFEAFWVKSTECEEIIRESWNTSRASSLNQDLWQNLESCRLGLLTWSKKYFAQHHRRIHFLECQLAELKRGPLSAFAKRQCSVLQSELDCSLRDEETKWRQRAKVAWLCEGDANTRFFHACASSRLKRNTIHRLKDRLVHGKINNMTLN</sequence>
<evidence type="ECO:0000313" key="2">
    <source>
        <dbReference type="EMBL" id="KAL0446010.1"/>
    </source>
</evidence>
<comment type="caution">
    <text evidence="2">The sequence shown here is derived from an EMBL/GenBank/DDBJ whole genome shotgun (WGS) entry which is preliminary data.</text>
</comment>
<accession>A0AAW2X128</accession>
<protein>
    <recommendedName>
        <fullName evidence="1">Endonuclease/exonuclease/phosphatase domain-containing protein</fullName>
    </recommendedName>
</protein>
<dbReference type="InterPro" id="IPR005135">
    <property type="entry name" value="Endo/exonuclease/phosphatase"/>
</dbReference>
<feature type="non-terminal residue" evidence="2">
    <location>
        <position position="1"/>
    </location>
</feature>
<name>A0AAW2X128_9LAMI</name>
<gene>
    <name evidence="2" type="ORF">Slati_1728900</name>
</gene>
<dbReference type="InterPro" id="IPR036691">
    <property type="entry name" value="Endo/exonu/phosph_ase_sf"/>
</dbReference>